<dbReference type="InterPro" id="IPR012677">
    <property type="entry name" value="Nucleotide-bd_a/b_plait_sf"/>
</dbReference>
<evidence type="ECO:0000256" key="2">
    <source>
        <dbReference type="ARBA" id="ARBA00022884"/>
    </source>
</evidence>
<accession>A0A6V7UF13</accession>
<evidence type="ECO:0000313" key="5">
    <source>
        <dbReference type="EMBL" id="CAD2155469.1"/>
    </source>
</evidence>
<keyword evidence="1" id="KW-0677">Repeat</keyword>
<evidence type="ECO:0000256" key="1">
    <source>
        <dbReference type="ARBA" id="ARBA00022737"/>
    </source>
</evidence>
<evidence type="ECO:0000259" key="4">
    <source>
        <dbReference type="PROSITE" id="PS50102"/>
    </source>
</evidence>
<evidence type="ECO:0000256" key="3">
    <source>
        <dbReference type="PROSITE-ProRule" id="PRU00176"/>
    </source>
</evidence>
<dbReference type="AlphaFoldDB" id="A0A6V7UF13"/>
<proteinExistence type="predicted"/>
<feature type="domain" description="RRM" evidence="4">
    <location>
        <begin position="61"/>
        <end position="138"/>
    </location>
</feature>
<organism evidence="5 6">
    <name type="scientific">Meloidogyne enterolobii</name>
    <name type="common">Root-knot nematode worm</name>
    <name type="synonym">Meloidogyne mayaguensis</name>
    <dbReference type="NCBI Taxonomy" id="390850"/>
    <lineage>
        <taxon>Eukaryota</taxon>
        <taxon>Metazoa</taxon>
        <taxon>Ecdysozoa</taxon>
        <taxon>Nematoda</taxon>
        <taxon>Chromadorea</taxon>
        <taxon>Rhabditida</taxon>
        <taxon>Tylenchina</taxon>
        <taxon>Tylenchomorpha</taxon>
        <taxon>Tylenchoidea</taxon>
        <taxon>Meloidogynidae</taxon>
        <taxon>Meloidogyninae</taxon>
        <taxon>Meloidogyne</taxon>
    </lineage>
</organism>
<dbReference type="PANTHER" id="PTHR23236:SF119">
    <property type="entry name" value="NUCLEAR RNA-BINDING PROTEIN SART-3"/>
    <property type="match status" value="1"/>
</dbReference>
<comment type="caution">
    <text evidence="5">The sequence shown here is derived from an EMBL/GenBank/DDBJ whole genome shotgun (WGS) entry which is preliminary data.</text>
</comment>
<dbReference type="PROSITE" id="PS50102">
    <property type="entry name" value="RRM"/>
    <property type="match status" value="1"/>
</dbReference>
<protein>
    <recommendedName>
        <fullName evidence="4">RRM domain-containing protein</fullName>
    </recommendedName>
</protein>
<keyword evidence="2 3" id="KW-0694">RNA-binding</keyword>
<dbReference type="SUPFAM" id="SSF54928">
    <property type="entry name" value="RNA-binding domain, RBD"/>
    <property type="match status" value="1"/>
</dbReference>
<name>A0A6V7UF13_MELEN</name>
<dbReference type="GO" id="GO:0003723">
    <property type="term" value="F:RNA binding"/>
    <property type="evidence" value="ECO:0007669"/>
    <property type="project" value="UniProtKB-UniRule"/>
</dbReference>
<dbReference type="SMART" id="SM00360">
    <property type="entry name" value="RRM"/>
    <property type="match status" value="1"/>
</dbReference>
<dbReference type="PANTHER" id="PTHR23236">
    <property type="entry name" value="EUKARYOTIC TRANSLATION INITIATION FACTOR 4B/4H"/>
    <property type="match status" value="1"/>
</dbReference>
<dbReference type="InterPro" id="IPR035979">
    <property type="entry name" value="RBD_domain_sf"/>
</dbReference>
<dbReference type="EMBL" id="CAJEWN010000059">
    <property type="protein sequence ID" value="CAD2155469.1"/>
    <property type="molecule type" value="Genomic_DNA"/>
</dbReference>
<dbReference type="OrthoDB" id="442677at2759"/>
<sequence length="216" mass="25481">MKYVNVNEDEKKVEFEEKISVCGKELSKDEKAETAKKNIRILNGNFLRIDMEQKRKFDTKRSIFVGNLPYKTINESVRAYFSKCGKITGVRLLRNKQTGLCKGVGYIEFIDPTSIKRASELNELSFEGRKLRISRICEKKKLAKMRDKNEKLKLKPPNLIRGIEKCLNRKGEFKEKRFLKEFRGRNYLNTRRGEVVRLRAGHLKPEKFQKRTILKY</sequence>
<dbReference type="Proteomes" id="UP000580250">
    <property type="component" value="Unassembled WGS sequence"/>
</dbReference>
<dbReference type="Gene3D" id="3.30.70.330">
    <property type="match status" value="1"/>
</dbReference>
<evidence type="ECO:0000313" key="6">
    <source>
        <dbReference type="Proteomes" id="UP000580250"/>
    </source>
</evidence>
<dbReference type="Pfam" id="PF00076">
    <property type="entry name" value="RRM_1"/>
    <property type="match status" value="1"/>
</dbReference>
<gene>
    <name evidence="5" type="ORF">MENT_LOCUS11876</name>
</gene>
<dbReference type="InterPro" id="IPR000504">
    <property type="entry name" value="RRM_dom"/>
</dbReference>
<reference evidence="5 6" key="1">
    <citation type="submission" date="2020-08" db="EMBL/GenBank/DDBJ databases">
        <authorList>
            <person name="Koutsovoulos G."/>
            <person name="Danchin GJ E."/>
        </authorList>
    </citation>
    <scope>NUCLEOTIDE SEQUENCE [LARGE SCALE GENOMIC DNA]</scope>
</reference>